<keyword evidence="4 8" id="KW-0863">Zinc-finger</keyword>
<name>A0ABQ8WTD7_PENCH</name>
<dbReference type="InterPro" id="IPR047187">
    <property type="entry name" value="SF1_C_Upf1"/>
</dbReference>
<keyword evidence="5" id="KW-0347">Helicase</keyword>
<evidence type="ECO:0000256" key="9">
    <source>
        <dbReference type="SAM" id="MobiDB-lite"/>
    </source>
</evidence>
<feature type="region of interest" description="Disordered" evidence="9">
    <location>
        <begin position="1"/>
        <end position="29"/>
    </location>
</feature>
<evidence type="ECO:0000259" key="11">
    <source>
        <dbReference type="PROSITE" id="PS51981"/>
    </source>
</evidence>
<proteinExistence type="predicted"/>
<dbReference type="SUPFAM" id="SSF90229">
    <property type="entry name" value="CCCH zinc finger"/>
    <property type="match status" value="1"/>
</dbReference>
<dbReference type="InterPro" id="IPR000571">
    <property type="entry name" value="Znf_CCCH"/>
</dbReference>
<dbReference type="InterPro" id="IPR036855">
    <property type="entry name" value="Znf_CCCH_sf"/>
</dbReference>
<dbReference type="SUPFAM" id="SSF52540">
    <property type="entry name" value="P-loop containing nucleoside triphosphate hydrolases"/>
    <property type="match status" value="1"/>
</dbReference>
<reference evidence="12 13" key="1">
    <citation type="journal article" date="2023" name="IMA Fungus">
        <title>Comparative genomic study of the Penicillium genus elucidates a diverse pangenome and 15 lateral gene transfer events.</title>
        <authorList>
            <person name="Petersen C."/>
            <person name="Sorensen T."/>
            <person name="Nielsen M.R."/>
            <person name="Sondergaard T.E."/>
            <person name="Sorensen J.L."/>
            <person name="Fitzpatrick D.A."/>
            <person name="Frisvad J.C."/>
            <person name="Nielsen K.L."/>
        </authorList>
    </citation>
    <scope>NUCLEOTIDE SEQUENCE [LARGE SCALE GENOMIC DNA]</scope>
    <source>
        <strain evidence="12 13">IBT 3361</strain>
    </source>
</reference>
<dbReference type="InterPro" id="IPR027417">
    <property type="entry name" value="P-loop_NTPase"/>
</dbReference>
<dbReference type="CDD" id="cd17936">
    <property type="entry name" value="EEXXEc_NFX1"/>
    <property type="match status" value="1"/>
</dbReference>
<dbReference type="SMART" id="SM00356">
    <property type="entry name" value="ZnF_C3H1"/>
    <property type="match status" value="1"/>
</dbReference>
<dbReference type="PANTHER" id="PTHR10887">
    <property type="entry name" value="DNA2/NAM7 HELICASE FAMILY"/>
    <property type="match status" value="1"/>
</dbReference>
<keyword evidence="5" id="KW-0547">Nucleotide-binding</keyword>
<sequence>MAGRGNRRLRGQGHTSNPDRSNSFGTRNQSDKICRQFQRGNCTYGSTCKFSHDPARASGSKPDPTTDGSARKRYLDWKKILRRNFIGVRSQRGPEEILQLWAGAIGILDSGNTGDQQFLVRDLVDDNLDGHGFILATIDTTGHDSNRHIPVYVEPFFKVITHPSLLDCLSVDSFVGTMYATFGGPNGDRAIGFLESVCHCMINSFEQNSNNQTLVTPDMVKLLLSALYQLLYRVRRARFHDDLTALLGSLYELVHKMTKVCSKADVEALDNRIEIMRNVVASALRGLVPPTVPEESVPRTSTRLAQSTFPMDMEIPGGRHDNDLAGISEIQILPTQGEIVSDYSEYLPSTNFAQPHFIADPTLRYIDSTFRLLRHDIFGSVKDVLRDLLRQGGPNPKLSNKDTRAHIYMTSHVQHVFVNGRNELEATVSFSVPPQLRKKPLAEQSRWWKDSNRLEVGTLVCFLTSEGSRKRLLFLEVTVKCSSQEQEKKQESTLVSNRHPPSITVKLATCSQQELDLLGQIYSEKIPGTLVDFHGLIPATFLPILKNLQRVQREGELAFQKWILPGQNGDKGSTDIPPPAYARKLGFAYPFLSISKDRARDIKLDPNFPESLDLEELGVLTGLDRGQCQGLVAALTREYAMIQGPPGTGKSHVGVKLVQVLLAIKASANLGPIIVMCYTNHALDQFLKHLLSIDIQKIIRIGGRSQATELEGKNLRVVSGGIRKTRVESQTLGQTYSDLEECMKIAGCSMKPLHQSRKGPTWKGMQHFLRRKWPAIHRQLDLMDAEGYKLVIEDPLLNWLGVKSLNCSKTEDVDEPDERLASLTRSAERNIYHLSKSERRTLAKSWFKQWCKEESASLFEAINSAERSRENIHAVHEEINRRALIQADVVGITTTSLARNIETLRRIGARVIICEEAAEVMEAHIISSLMPGVEHFIQIGDHRQLRPQIQNYSLSLESSSGKAWQLDRSQFERRAVGEPGLNPAPVAQLYVQRRMRPEISQLIRSVYPKLEDHESVMNVPNVVGMRENVFWLDHRRDEDTSEDDIRVKSHSNRWEVDMATALVRHLVRQGEYSSNDIALLTPYTGQLRKLRASLSKDFEICLSERDLEALAAEGLGLDTEETPQAGPRKTIERKTLLQTLRLATVDNFQGEEAKVIIVSLVRSNLERKVGFLRTENRINVLLSRAQHGMYLIGNSETYLNVPMWADVHAQLTRTNAVGTQLALCCPCHPEISILCSEPHEFETKSPEGGCNIPCTRRLEPCGHRCQAKCHSSFMHHGFACCKPCSRIRKTCDHACPKLCGEECGLCMVEIRDVTLPCGHVKKKLMCHQMHNLASIKCDVKVDKVITKCGHVLRLACFVDVTSEIFSCTEPCTEILGCGHNCGGVCGKCLKEGAPRYVMMAKAVGIVKPNARFDAHTQIVPPPAERHVHLVSRHALGFVLTKVPAQCHVQHRVIDFRAMSDARKSSIAVISARVFAEKTVQVACVKNAVTSQTLVSTSLNGNVILKSTSTRVQLSCSVAAISLPFDGLRDVSASLASTIPSCPDCKQPIRQFVTKRYNRVINRAVMDETCKRFLTKGRIDLEALDSRLNTLADAIVAKDTTARPISLTKAQINTRYRAFVQLAKEAAVLSKMMDTGHQPAKRLKDAIALRQKSSDEEATTVSSQLGRLTISTPRPDNQITLRARLISIRAREFVLHDKFRLLNSNAKVEETILTVQLNQLTIPFLEDCQDLIIQAKGGSLSRIVITATLAFAKISELLGWYNRTRPVRGKDETDMKRRASTGLESRDNRRNMAREFLADALHLCDQLGNCEELREKVQEMNRLFEEDRYEEITPEELASIKIAMVGGRGGIATNSGHWYNCINGHPFAIGECGMPMELAKCPECGAHIGGQNHQPVEGVSRAEHME</sequence>
<keyword evidence="13" id="KW-1185">Reference proteome</keyword>
<feature type="zinc finger region" description="C3H1-type" evidence="8">
    <location>
        <begin position="28"/>
        <end position="55"/>
    </location>
</feature>
<evidence type="ECO:0000256" key="4">
    <source>
        <dbReference type="ARBA" id="ARBA00022771"/>
    </source>
</evidence>
<keyword evidence="2" id="KW-0963">Cytoplasm</keyword>
<evidence type="ECO:0000256" key="1">
    <source>
        <dbReference type="ARBA" id="ARBA00004496"/>
    </source>
</evidence>
<dbReference type="Pfam" id="PF20173">
    <property type="entry name" value="ZnF_RZ-type"/>
    <property type="match status" value="1"/>
</dbReference>
<dbReference type="InterPro" id="IPR046439">
    <property type="entry name" value="ZF_RZ_dom"/>
</dbReference>
<dbReference type="PROSITE" id="PS50103">
    <property type="entry name" value="ZF_C3H1"/>
    <property type="match status" value="1"/>
</dbReference>
<dbReference type="InterPro" id="IPR045055">
    <property type="entry name" value="DNA2/NAM7-like"/>
</dbReference>
<organism evidence="12 13">
    <name type="scientific">Penicillium chrysogenum</name>
    <name type="common">Penicillium notatum</name>
    <dbReference type="NCBI Taxonomy" id="5076"/>
    <lineage>
        <taxon>Eukaryota</taxon>
        <taxon>Fungi</taxon>
        <taxon>Dikarya</taxon>
        <taxon>Ascomycota</taxon>
        <taxon>Pezizomycotina</taxon>
        <taxon>Eurotiomycetes</taxon>
        <taxon>Eurotiomycetidae</taxon>
        <taxon>Eurotiales</taxon>
        <taxon>Aspergillaceae</taxon>
        <taxon>Penicillium</taxon>
        <taxon>Penicillium chrysogenum species complex</taxon>
    </lineage>
</organism>
<dbReference type="Gene3D" id="3.40.50.300">
    <property type="entry name" value="P-loop containing nucleotide triphosphate hydrolases"/>
    <property type="match status" value="2"/>
</dbReference>
<feature type="region of interest" description="Disordered" evidence="9">
    <location>
        <begin position="51"/>
        <end position="70"/>
    </location>
</feature>
<keyword evidence="5" id="KW-0067">ATP-binding</keyword>
<feature type="domain" description="RZ-type" evidence="11">
    <location>
        <begin position="1831"/>
        <end position="1905"/>
    </location>
</feature>
<evidence type="ECO:0000256" key="5">
    <source>
        <dbReference type="ARBA" id="ARBA00022806"/>
    </source>
</evidence>
<gene>
    <name evidence="12" type="ORF">N7505_000280</name>
</gene>
<evidence type="ECO:0000256" key="7">
    <source>
        <dbReference type="ARBA" id="ARBA00022859"/>
    </source>
</evidence>
<comment type="subcellular location">
    <subcellularLocation>
        <location evidence="1">Cytoplasm</location>
    </subcellularLocation>
</comment>
<evidence type="ECO:0000313" key="12">
    <source>
        <dbReference type="EMBL" id="KAJ5282300.1"/>
    </source>
</evidence>
<accession>A0ABQ8WTD7</accession>
<evidence type="ECO:0000256" key="6">
    <source>
        <dbReference type="ARBA" id="ARBA00022833"/>
    </source>
</evidence>
<keyword evidence="5" id="KW-0378">Hydrolase</keyword>
<feature type="domain" description="C3H1-type" evidence="10">
    <location>
        <begin position="28"/>
        <end position="55"/>
    </location>
</feature>
<evidence type="ECO:0008006" key="14">
    <source>
        <dbReference type="Google" id="ProtNLM"/>
    </source>
</evidence>
<protein>
    <recommendedName>
        <fullName evidence="14">NFX1-type zinc finger-containing protein</fullName>
    </recommendedName>
</protein>
<keyword evidence="3 8" id="KW-0479">Metal-binding</keyword>
<dbReference type="InterPro" id="IPR041677">
    <property type="entry name" value="DNA2/NAM7_AAA_11"/>
</dbReference>
<evidence type="ECO:0000313" key="13">
    <source>
        <dbReference type="Proteomes" id="UP001220256"/>
    </source>
</evidence>
<feature type="compositionally biased region" description="Polar residues" evidence="9">
    <location>
        <begin position="13"/>
        <end position="28"/>
    </location>
</feature>
<dbReference type="Proteomes" id="UP001220256">
    <property type="component" value="Unassembled WGS sequence"/>
</dbReference>
<dbReference type="EMBL" id="JAPVEB010000001">
    <property type="protein sequence ID" value="KAJ5282300.1"/>
    <property type="molecule type" value="Genomic_DNA"/>
</dbReference>
<keyword evidence="6 8" id="KW-0862">Zinc</keyword>
<dbReference type="PROSITE" id="PS51981">
    <property type="entry name" value="ZF_RZ"/>
    <property type="match status" value="1"/>
</dbReference>
<feature type="compositionally biased region" description="Basic residues" evidence="9">
    <location>
        <begin position="1"/>
        <end position="11"/>
    </location>
</feature>
<evidence type="ECO:0000259" key="10">
    <source>
        <dbReference type="PROSITE" id="PS50103"/>
    </source>
</evidence>
<dbReference type="InterPro" id="IPR041679">
    <property type="entry name" value="DNA2/NAM7-like_C"/>
</dbReference>
<evidence type="ECO:0000256" key="8">
    <source>
        <dbReference type="PROSITE-ProRule" id="PRU00723"/>
    </source>
</evidence>
<dbReference type="Pfam" id="PF13087">
    <property type="entry name" value="AAA_12"/>
    <property type="match status" value="1"/>
</dbReference>
<dbReference type="Gene3D" id="4.10.1000.10">
    <property type="entry name" value="Zinc finger, CCCH-type"/>
    <property type="match status" value="1"/>
</dbReference>
<evidence type="ECO:0000256" key="3">
    <source>
        <dbReference type="ARBA" id="ARBA00022723"/>
    </source>
</evidence>
<comment type="caution">
    <text evidence="12">The sequence shown here is derived from an EMBL/GenBank/DDBJ whole genome shotgun (WGS) entry which is preliminary data.</text>
</comment>
<dbReference type="Pfam" id="PF13086">
    <property type="entry name" value="AAA_11"/>
    <property type="match status" value="1"/>
</dbReference>
<evidence type="ECO:0000256" key="2">
    <source>
        <dbReference type="ARBA" id="ARBA00022490"/>
    </source>
</evidence>
<dbReference type="CDD" id="cd06008">
    <property type="entry name" value="NF-X1-zinc-finger"/>
    <property type="match status" value="1"/>
</dbReference>
<dbReference type="PANTHER" id="PTHR10887:SF445">
    <property type="entry name" value="NFX1-TYPE ZINC FINGER-CONTAINING PROTEIN 1"/>
    <property type="match status" value="1"/>
</dbReference>
<dbReference type="Pfam" id="PF18044">
    <property type="entry name" value="zf-CCCH_4"/>
    <property type="match status" value="1"/>
</dbReference>
<dbReference type="CDD" id="cd18808">
    <property type="entry name" value="SF1_C_Upf1"/>
    <property type="match status" value="1"/>
</dbReference>
<keyword evidence="7" id="KW-0391">Immunity</keyword>
<dbReference type="InterPro" id="IPR041367">
    <property type="entry name" value="Znf-CCCH_4"/>
</dbReference>